<evidence type="ECO:0000256" key="1">
    <source>
        <dbReference type="ARBA" id="ARBA00022553"/>
    </source>
</evidence>
<dbReference type="EMBL" id="JACJPW010000219">
    <property type="protein sequence ID" value="MBD2186489.1"/>
    <property type="molecule type" value="Genomic_DNA"/>
</dbReference>
<evidence type="ECO:0000313" key="4">
    <source>
        <dbReference type="EMBL" id="MBD2186489.1"/>
    </source>
</evidence>
<dbReference type="Gene3D" id="3.40.50.2300">
    <property type="match status" value="1"/>
</dbReference>
<keyword evidence="1 2" id="KW-0597">Phosphoprotein</keyword>
<dbReference type="Pfam" id="PF00072">
    <property type="entry name" value="Response_reg"/>
    <property type="match status" value="1"/>
</dbReference>
<accession>A0A926ZL92</accession>
<dbReference type="InterPro" id="IPR050595">
    <property type="entry name" value="Bact_response_regulator"/>
</dbReference>
<dbReference type="PANTHER" id="PTHR44591">
    <property type="entry name" value="STRESS RESPONSE REGULATOR PROTEIN 1"/>
    <property type="match status" value="1"/>
</dbReference>
<dbReference type="AlphaFoldDB" id="A0A926ZL92"/>
<dbReference type="Proteomes" id="UP000641646">
    <property type="component" value="Unassembled WGS sequence"/>
</dbReference>
<feature type="domain" description="Response regulatory" evidence="3">
    <location>
        <begin position="1"/>
        <end position="118"/>
    </location>
</feature>
<dbReference type="SUPFAM" id="SSF52172">
    <property type="entry name" value="CheY-like"/>
    <property type="match status" value="1"/>
</dbReference>
<dbReference type="CDD" id="cd17552">
    <property type="entry name" value="REC_RR468-like"/>
    <property type="match status" value="1"/>
</dbReference>
<evidence type="ECO:0000256" key="2">
    <source>
        <dbReference type="PROSITE-ProRule" id="PRU00169"/>
    </source>
</evidence>
<feature type="modified residue" description="4-aspartylphosphate" evidence="2">
    <location>
        <position position="51"/>
    </location>
</feature>
<name>A0A926ZL92_9CYAN</name>
<evidence type="ECO:0000313" key="5">
    <source>
        <dbReference type="Proteomes" id="UP000641646"/>
    </source>
</evidence>
<organism evidence="4 5">
    <name type="scientific">Aerosakkonema funiforme FACHB-1375</name>
    <dbReference type="NCBI Taxonomy" id="2949571"/>
    <lineage>
        <taxon>Bacteria</taxon>
        <taxon>Bacillati</taxon>
        <taxon>Cyanobacteriota</taxon>
        <taxon>Cyanophyceae</taxon>
        <taxon>Oscillatoriophycideae</taxon>
        <taxon>Aerosakkonematales</taxon>
        <taxon>Aerosakkonemataceae</taxon>
        <taxon>Aerosakkonema</taxon>
    </lineage>
</organism>
<dbReference type="PROSITE" id="PS50110">
    <property type="entry name" value="RESPONSE_REGULATORY"/>
    <property type="match status" value="1"/>
</dbReference>
<dbReference type="SMART" id="SM00448">
    <property type="entry name" value="REC"/>
    <property type="match status" value="1"/>
</dbReference>
<comment type="caution">
    <text evidence="4">The sequence shown here is derived from an EMBL/GenBank/DDBJ whole genome shotgun (WGS) entry which is preliminary data.</text>
</comment>
<sequence length="124" mass="13521">MGRLTDDELNIRQIVKACLESLGGWEVVLAASAQEGLVKAVSEKPDAILLDVMMPEMDGLVLLRQLQVNPVTQSIPVVFLTGRLSLTEPQRFQRLGVKGSIAKPFNSLTLVPQIANALGWNLQT</sequence>
<dbReference type="GO" id="GO:0000160">
    <property type="term" value="P:phosphorelay signal transduction system"/>
    <property type="evidence" value="ECO:0007669"/>
    <property type="project" value="InterPro"/>
</dbReference>
<reference evidence="4" key="1">
    <citation type="journal article" date="2015" name="ISME J.">
        <title>Draft Genome Sequence of Streptomyces incarnatus NRRL8089, which Produces the Nucleoside Antibiotic Sinefungin.</title>
        <authorList>
            <person name="Oshima K."/>
            <person name="Hattori M."/>
            <person name="Shimizu H."/>
            <person name="Fukuda K."/>
            <person name="Nemoto M."/>
            <person name="Inagaki K."/>
            <person name="Tamura T."/>
        </authorList>
    </citation>
    <scope>NUCLEOTIDE SEQUENCE</scope>
    <source>
        <strain evidence="4">FACHB-1375</strain>
    </source>
</reference>
<proteinExistence type="predicted"/>
<dbReference type="InterPro" id="IPR011006">
    <property type="entry name" value="CheY-like_superfamily"/>
</dbReference>
<reference evidence="4" key="2">
    <citation type="submission" date="2020-08" db="EMBL/GenBank/DDBJ databases">
        <authorList>
            <person name="Chen M."/>
            <person name="Teng W."/>
            <person name="Zhao L."/>
            <person name="Hu C."/>
            <person name="Zhou Y."/>
            <person name="Han B."/>
            <person name="Song L."/>
            <person name="Shu W."/>
        </authorList>
    </citation>
    <scope>NUCLEOTIDE SEQUENCE</scope>
    <source>
        <strain evidence="4">FACHB-1375</strain>
    </source>
</reference>
<dbReference type="PANTHER" id="PTHR44591:SF22">
    <property type="entry name" value="CHEY SUBFAMILY"/>
    <property type="match status" value="1"/>
</dbReference>
<evidence type="ECO:0000259" key="3">
    <source>
        <dbReference type="PROSITE" id="PS50110"/>
    </source>
</evidence>
<keyword evidence="5" id="KW-1185">Reference proteome</keyword>
<protein>
    <submittedName>
        <fullName evidence="4">Response regulator</fullName>
    </submittedName>
</protein>
<gene>
    <name evidence="4" type="ORF">H6G03_36490</name>
</gene>
<dbReference type="InterPro" id="IPR001789">
    <property type="entry name" value="Sig_transdc_resp-reg_receiver"/>
</dbReference>